<dbReference type="OrthoDB" id="9777884at2"/>
<organism evidence="3 4">
    <name type="scientific">Virgibacillus massiliensis</name>
    <dbReference type="NCBI Taxonomy" id="1462526"/>
    <lineage>
        <taxon>Bacteria</taxon>
        <taxon>Bacillati</taxon>
        <taxon>Bacillota</taxon>
        <taxon>Bacilli</taxon>
        <taxon>Bacillales</taxon>
        <taxon>Bacillaceae</taxon>
        <taxon>Virgibacillus</taxon>
    </lineage>
</organism>
<evidence type="ECO:0000256" key="1">
    <source>
        <dbReference type="ARBA" id="ARBA00008791"/>
    </source>
</evidence>
<dbReference type="Proteomes" id="UP000028875">
    <property type="component" value="Unassembled WGS sequence"/>
</dbReference>
<dbReference type="InterPro" id="IPR006015">
    <property type="entry name" value="Universal_stress_UspA"/>
</dbReference>
<sequence length="138" mass="15177">MFQQILLATDGSEHSIRSTKQAIELAKKFSGTIELIYVIDGQTAKSDVLHAADKFEVEQKRLEKLKAVEDIVRTAGIKYKITILHGEPGPTIVAYANEQAFDCVVIGSRGLNNLQTFILGSVSHKVAKRVNCPVLIVK</sequence>
<evidence type="ECO:0000313" key="3">
    <source>
        <dbReference type="EMBL" id="CDQ40862.1"/>
    </source>
</evidence>
<reference evidence="3 4" key="1">
    <citation type="submission" date="2014-03" db="EMBL/GenBank/DDBJ databases">
        <authorList>
            <person name="Urmite Genomes U."/>
        </authorList>
    </citation>
    <scope>NUCLEOTIDE SEQUENCE [LARGE SCALE GENOMIC DNA]</scope>
    <source>
        <strain evidence="3 4">Vm-5</strain>
    </source>
</reference>
<dbReference type="RefSeq" id="WP_021291992.1">
    <property type="nucleotide sequence ID" value="NZ_CABKTK010000002.1"/>
</dbReference>
<dbReference type="eggNOG" id="COG0589">
    <property type="taxonomic scope" value="Bacteria"/>
</dbReference>
<protein>
    <submittedName>
        <fullName evidence="3">Stress response protein NhaX</fullName>
    </submittedName>
</protein>
<dbReference type="EMBL" id="CCDP010000002">
    <property type="protein sequence ID" value="CDQ40862.1"/>
    <property type="molecule type" value="Genomic_DNA"/>
</dbReference>
<dbReference type="AlphaFoldDB" id="A0A024QF43"/>
<dbReference type="PANTHER" id="PTHR46268">
    <property type="entry name" value="STRESS RESPONSE PROTEIN NHAX"/>
    <property type="match status" value="1"/>
</dbReference>
<dbReference type="Pfam" id="PF00582">
    <property type="entry name" value="Usp"/>
    <property type="match status" value="1"/>
</dbReference>
<comment type="similarity">
    <text evidence="1">Belongs to the universal stress protein A family.</text>
</comment>
<keyword evidence="4" id="KW-1185">Reference proteome</keyword>
<reference evidence="4" key="2">
    <citation type="submission" date="2014-05" db="EMBL/GenBank/DDBJ databases">
        <title>Draft genome sequence of Virgibacillus massiliensis Vm-5.</title>
        <authorList>
            <person name="Khelaifia S."/>
            <person name="Croce O."/>
            <person name="Lagier J.C."/>
            <person name="Raoult D."/>
        </authorList>
    </citation>
    <scope>NUCLEOTIDE SEQUENCE [LARGE SCALE GENOMIC DNA]</scope>
    <source>
        <strain evidence="4">Vm-5</strain>
    </source>
</reference>
<gene>
    <name evidence="3" type="primary">nhaX</name>
    <name evidence="3" type="ORF">BN990_03195</name>
</gene>
<accession>A0A024QF43</accession>
<dbReference type="CDD" id="cd00293">
    <property type="entry name" value="USP-like"/>
    <property type="match status" value="1"/>
</dbReference>
<dbReference type="InterPro" id="IPR006016">
    <property type="entry name" value="UspA"/>
</dbReference>
<feature type="domain" description="UspA" evidence="2">
    <location>
        <begin position="1"/>
        <end position="138"/>
    </location>
</feature>
<dbReference type="STRING" id="1462526.BN990_03195"/>
<comment type="caution">
    <text evidence="3">The sequence shown here is derived from an EMBL/GenBank/DDBJ whole genome shotgun (WGS) entry which is preliminary data.</text>
</comment>
<dbReference type="SUPFAM" id="SSF52402">
    <property type="entry name" value="Adenine nucleotide alpha hydrolases-like"/>
    <property type="match status" value="1"/>
</dbReference>
<proteinExistence type="inferred from homology"/>
<evidence type="ECO:0000259" key="2">
    <source>
        <dbReference type="Pfam" id="PF00582"/>
    </source>
</evidence>
<dbReference type="InterPro" id="IPR014729">
    <property type="entry name" value="Rossmann-like_a/b/a_fold"/>
</dbReference>
<dbReference type="PANTHER" id="PTHR46268:SF6">
    <property type="entry name" value="UNIVERSAL STRESS PROTEIN UP12"/>
    <property type="match status" value="1"/>
</dbReference>
<name>A0A024QF43_9BACI</name>
<dbReference type="Gene3D" id="3.40.50.620">
    <property type="entry name" value="HUPs"/>
    <property type="match status" value="1"/>
</dbReference>
<dbReference type="PRINTS" id="PR01438">
    <property type="entry name" value="UNVRSLSTRESS"/>
</dbReference>
<evidence type="ECO:0000313" key="4">
    <source>
        <dbReference type="Proteomes" id="UP000028875"/>
    </source>
</evidence>